<sequence>MRKYTVKDVEDLIRQIENDPEFDKEWEQVVEGHVVEIRYVGGAEGTGVKRQKTTPAGAGI</sequence>
<evidence type="ECO:0000313" key="1">
    <source>
        <dbReference type="EMBL" id="QJA98273.1"/>
    </source>
</evidence>
<dbReference type="EMBL" id="MT143567">
    <property type="protein sequence ID" value="QJA98273.1"/>
    <property type="molecule type" value="Genomic_DNA"/>
</dbReference>
<protein>
    <submittedName>
        <fullName evidence="1">Uncharacterized protein</fullName>
    </submittedName>
</protein>
<name>A0A6M3LTZ7_9ZZZZ</name>
<accession>A0A6M3LTZ7</accession>
<gene>
    <name evidence="1" type="ORF">MM171A02050_0006</name>
</gene>
<organism evidence="1">
    <name type="scientific">viral metagenome</name>
    <dbReference type="NCBI Taxonomy" id="1070528"/>
    <lineage>
        <taxon>unclassified sequences</taxon>
        <taxon>metagenomes</taxon>
        <taxon>organismal metagenomes</taxon>
    </lineage>
</organism>
<dbReference type="AlphaFoldDB" id="A0A6M3LTZ7"/>
<proteinExistence type="predicted"/>
<reference evidence="1" key="1">
    <citation type="submission" date="2020-03" db="EMBL/GenBank/DDBJ databases">
        <title>The deep terrestrial virosphere.</title>
        <authorList>
            <person name="Holmfeldt K."/>
            <person name="Nilsson E."/>
            <person name="Simone D."/>
            <person name="Lopez-Fernandez M."/>
            <person name="Wu X."/>
            <person name="de Brujin I."/>
            <person name="Lundin D."/>
            <person name="Andersson A."/>
            <person name="Bertilsson S."/>
            <person name="Dopson M."/>
        </authorList>
    </citation>
    <scope>NUCLEOTIDE SEQUENCE</scope>
    <source>
        <strain evidence="1">MM171A02050</strain>
    </source>
</reference>